<proteinExistence type="predicted"/>
<dbReference type="EMBL" id="VZRB01000014">
    <property type="protein sequence ID" value="KAB1144701.1"/>
    <property type="molecule type" value="Genomic_DNA"/>
</dbReference>
<accession>A0A6H9UYD5</accession>
<dbReference type="AlphaFoldDB" id="A0A6H9UYD5"/>
<evidence type="ECO:0000313" key="1">
    <source>
        <dbReference type="EMBL" id="KAB1144701.1"/>
    </source>
</evidence>
<reference evidence="1 2" key="1">
    <citation type="submission" date="2019-09" db="EMBL/GenBank/DDBJ databases">
        <title>Screening of Novel Bioactive Compounds from Soil-Associated.</title>
        <authorList>
            <person name="Zhao S."/>
        </authorList>
    </citation>
    <scope>NUCLEOTIDE SEQUENCE [LARGE SCALE GENOMIC DNA]</scope>
    <source>
        <strain evidence="1 2">HIT-DPA4</strain>
    </source>
</reference>
<dbReference type="RefSeq" id="WP_150950606.1">
    <property type="nucleotide sequence ID" value="NZ_VZRB01000014.1"/>
</dbReference>
<name>A0A6H9UYD5_9ACTN</name>
<protein>
    <submittedName>
        <fullName evidence="1">Uncharacterized protein</fullName>
    </submittedName>
</protein>
<organism evidence="1 2">
    <name type="scientific">Streptomyces luteolifulvus</name>
    <dbReference type="NCBI Taxonomy" id="2615112"/>
    <lineage>
        <taxon>Bacteria</taxon>
        <taxon>Bacillati</taxon>
        <taxon>Actinomycetota</taxon>
        <taxon>Actinomycetes</taxon>
        <taxon>Kitasatosporales</taxon>
        <taxon>Streptomycetaceae</taxon>
        <taxon>Streptomyces</taxon>
    </lineage>
</organism>
<gene>
    <name evidence="1" type="ORF">F7R91_20890</name>
</gene>
<evidence type="ECO:0000313" key="2">
    <source>
        <dbReference type="Proteomes" id="UP000442707"/>
    </source>
</evidence>
<comment type="caution">
    <text evidence="1">The sequence shown here is derived from an EMBL/GenBank/DDBJ whole genome shotgun (WGS) entry which is preliminary data.</text>
</comment>
<keyword evidence="2" id="KW-1185">Reference proteome</keyword>
<dbReference type="Proteomes" id="UP000442707">
    <property type="component" value="Unassembled WGS sequence"/>
</dbReference>
<sequence>MTTAVPPINEPDPSALICPRDQVGPCALCGRKTHRYGRGGCPLCQWCAPPVMEQWGPDVHYISTRGKN</sequence>